<keyword evidence="3" id="KW-1185">Reference proteome</keyword>
<feature type="domain" description="DUF7974" evidence="1">
    <location>
        <begin position="25"/>
        <end position="155"/>
    </location>
</feature>
<dbReference type="Pfam" id="PF25929">
    <property type="entry name" value="DUF7974"/>
    <property type="match status" value="1"/>
</dbReference>
<evidence type="ECO:0000259" key="1">
    <source>
        <dbReference type="Pfam" id="PF25929"/>
    </source>
</evidence>
<dbReference type="InterPro" id="IPR058280">
    <property type="entry name" value="DUF7974"/>
</dbReference>
<dbReference type="Proteomes" id="UP001595846">
    <property type="component" value="Unassembled WGS sequence"/>
</dbReference>
<protein>
    <recommendedName>
        <fullName evidence="1">DUF7974 domain-containing protein</fullName>
    </recommendedName>
</protein>
<accession>A0ABD5NL91</accession>
<gene>
    <name evidence="2" type="ORF">ACFOUR_05670</name>
</gene>
<sequence length="159" mass="18155">MRSRPPDDVGFDVRDLHVFTRGLSALVPPSLARRAVAISVRTDRSTYACSDPVELEIVIRNRLPLPIDVPTTEQRLFGWRFDGLLEASEECVFRAPSPNELSLRARERRTIERVWDGSIRREGDRTHWEPVEPGTYEIEAFLTTDPETTDATTVTFEQS</sequence>
<name>A0ABD5NL91_9EURY</name>
<evidence type="ECO:0000313" key="3">
    <source>
        <dbReference type="Proteomes" id="UP001595846"/>
    </source>
</evidence>
<organism evidence="2 3">
    <name type="scientific">Halovivax cerinus</name>
    <dbReference type="NCBI Taxonomy" id="1487865"/>
    <lineage>
        <taxon>Archaea</taxon>
        <taxon>Methanobacteriati</taxon>
        <taxon>Methanobacteriota</taxon>
        <taxon>Stenosarchaea group</taxon>
        <taxon>Halobacteria</taxon>
        <taxon>Halobacteriales</taxon>
        <taxon>Natrialbaceae</taxon>
        <taxon>Halovivax</taxon>
    </lineage>
</organism>
<evidence type="ECO:0000313" key="2">
    <source>
        <dbReference type="EMBL" id="MFC3957859.1"/>
    </source>
</evidence>
<dbReference type="EMBL" id="JBHSAQ010000002">
    <property type="protein sequence ID" value="MFC3957859.1"/>
    <property type="molecule type" value="Genomic_DNA"/>
</dbReference>
<reference evidence="2 3" key="1">
    <citation type="journal article" date="2019" name="Int. J. Syst. Evol. Microbiol.">
        <title>The Global Catalogue of Microorganisms (GCM) 10K type strain sequencing project: providing services to taxonomists for standard genome sequencing and annotation.</title>
        <authorList>
            <consortium name="The Broad Institute Genomics Platform"/>
            <consortium name="The Broad Institute Genome Sequencing Center for Infectious Disease"/>
            <person name="Wu L."/>
            <person name="Ma J."/>
        </authorList>
    </citation>
    <scope>NUCLEOTIDE SEQUENCE [LARGE SCALE GENOMIC DNA]</scope>
    <source>
        <strain evidence="2 3">IBRC-M 10256</strain>
    </source>
</reference>
<dbReference type="GeneID" id="73903238"/>
<comment type="caution">
    <text evidence="2">The sequence shown here is derived from an EMBL/GenBank/DDBJ whole genome shotgun (WGS) entry which is preliminary data.</text>
</comment>
<dbReference type="RefSeq" id="WP_256530551.1">
    <property type="nucleotide sequence ID" value="NZ_CP101824.1"/>
</dbReference>
<dbReference type="AlphaFoldDB" id="A0ABD5NL91"/>
<proteinExistence type="predicted"/>